<feature type="compositionally biased region" description="Basic and acidic residues" evidence="2">
    <location>
        <begin position="1529"/>
        <end position="1543"/>
    </location>
</feature>
<evidence type="ECO:0008006" key="6">
    <source>
        <dbReference type="Google" id="ProtNLM"/>
    </source>
</evidence>
<feature type="region of interest" description="Disordered" evidence="2">
    <location>
        <begin position="1"/>
        <end position="36"/>
    </location>
</feature>
<dbReference type="InterPro" id="IPR028089">
    <property type="entry name" value="DUF4455"/>
</dbReference>
<sequence length="1695" mass="188464">MKSTKVGGGPPSLKKEKGQTTKTKSPPAPSRAVSYRHVPTVTRDLKAQIAQSENFGTSFKKERFFPEPNIKMVSSETQMAALEAAKNDQKFAVDWNMVARQLESHSVLGLQESKALTSDPTTGEALTWKKNHVKFLQSLKDRHEEALQTYRETDRRVTYELEDRIAEETKNAKRDLRHRGEESDELNTKLSEEIATLGDRDERYLVERWEKIEAPLEAASRRIDELETTFENIETDRHNKAMQRLKELSDKLTEISHVIRAEMEKIVTEFVEKCNVLSVQQRKAHASLIFRLREENAKARRVARRRWEVSFDEWKAHRHRFTLEVFLDRVTNGPEFRQPPKILELFDRVRDAQRLTWEGRLKILEELFDAPTLTWTGPSSDPATMDRKTGDTIALAMASARAEKESKSKSKKDTGDAQQGPTATGDGEGAEEQKKKIDFELKPQQDSVFSLPFAQRLKASVERLTGFHDQTQDSFDLLLAVELRDVREEVGVLGDALIKELAENLQAVGATGEWKDHPDAASLVEADVRPVVSKLLGKVDAAILRAGSLLQTQEDNQQRAAEACVKWMQTVEAAVRAAQTETRRIQENQAMETDDEEWRHGQEVEAHEAGLQKLREEISEALDDEQVDALLEKTLGALKPLEQCYAAFATNFEAQHAQFPNTLRDHFDRHADALAAPFGMRHTKVLELEELRKKEEAEKAEAEAQAEAAAAGGKAGGGAKGGKPSTPPKGKDKKGAAEPPPEEVPPEPEKRKVTDEDGSEFVVQREMEEVVADFLAPPRPPETAEAEGEEKPPTPPPAPAGKKGAPPPPPPAEAEAPPEETEPPEPETAELDGIPLVEERNITADWLLSSVASLYDKLSAFVRRIRCANVEQAEAIHKREAEALSVQLDERLRRYERHLLSLLERNKQKRDRAAEAVEEIKKLEEKMRASLESLTESLPACAALAPLNARMTEAKEAKRIFHASVRPLLQLLEDAAGPAIEQLKAANTEFLAAARRQPDVSPCEVDFFSEELSGFDSSLDETAVERAAVLEEMRALVASVDAADGEGGAGAEPSPFRAFEKSHAEAVESLCAREGLGQKHGAPRRQVQEKIRTLMSKFVGALRGLRGFVRRYSQLGETDSEDAIRYVMTGRKHDFAAEETMEEALALGWATPETLSLSRPLGGSGPGTSTRKSALRVDEDRGLLETRSGSQLRERGALPLAAELRGMTFFLAEFVRVICRQLQSLKADAIKDRFGVKDGQPGLMSCVTLVSEDLMLLSEEKKEGEGVDEERREVLRLQADLFEGVRFRLLGGIQADLSPDLPTAVEEIDQEAKKQFNGKELPDFLSSFLAQVRVSAESERKKMARDIFVLSRLLRLPDGPLTRASASLFKELQQRRQAQMISNIAGLRAEIDALFEQTMTERSANERQMTPALANPNKAAKLEALCAQERERAEKSTERLRDSFFRTRQALRAAARQIHVECTSHFVALLQAIDAIPLPTHFDPISVGEDPEVMAAVPQELPDKSWAPLSLADLALPSGWTSWQPQQNDQEKEEKGGVEEQKKQAQAPQQKEKAAEGSGEGETGISEEEAQEIRDRELEETALKEAAERATTITSKQSVLHKAVFKSRNEAFLQFKSRLLQEAAAALSRLSQMRSAELALAGSWAKMHSQLLEAAAAEEDSDGEGTSKKKEPPPIEETEKQPEPPATAGKGAKKK</sequence>
<feature type="compositionally biased region" description="Polar residues" evidence="2">
    <location>
        <begin position="1519"/>
        <end position="1528"/>
    </location>
</feature>
<feature type="coiled-coil region" evidence="1">
    <location>
        <begin position="568"/>
        <end position="624"/>
    </location>
</feature>
<feature type="compositionally biased region" description="Basic and acidic residues" evidence="2">
    <location>
        <begin position="1665"/>
        <end position="1682"/>
    </location>
</feature>
<accession>A0A0G4F2M3</accession>
<organism evidence="5">
    <name type="scientific">Chromera velia CCMP2878</name>
    <dbReference type="NCBI Taxonomy" id="1169474"/>
    <lineage>
        <taxon>Eukaryota</taxon>
        <taxon>Sar</taxon>
        <taxon>Alveolata</taxon>
        <taxon>Colpodellida</taxon>
        <taxon>Chromeraceae</taxon>
        <taxon>Chromera</taxon>
    </lineage>
</organism>
<gene>
    <name evidence="5" type="ORF">Cvel_2666</name>
</gene>
<feature type="compositionally biased region" description="Low complexity" evidence="2">
    <location>
        <begin position="703"/>
        <end position="712"/>
    </location>
</feature>
<protein>
    <recommendedName>
        <fullName evidence="6">DUF4455 domain-containing protein</fullName>
    </recommendedName>
</protein>
<feature type="compositionally biased region" description="Low complexity" evidence="2">
    <location>
        <begin position="1157"/>
        <end position="1171"/>
    </location>
</feature>
<evidence type="ECO:0000256" key="1">
    <source>
        <dbReference type="SAM" id="Coils"/>
    </source>
</evidence>
<reference evidence="5" key="1">
    <citation type="submission" date="2014-11" db="EMBL/GenBank/DDBJ databases">
        <authorList>
            <person name="Otto D Thomas"/>
            <person name="Naeem Raeece"/>
        </authorList>
    </citation>
    <scope>NUCLEOTIDE SEQUENCE</scope>
</reference>
<feature type="domain" description="DUF4455" evidence="3">
    <location>
        <begin position="496"/>
        <end position="682"/>
    </location>
</feature>
<feature type="region of interest" description="Disordered" evidence="2">
    <location>
        <begin position="696"/>
        <end position="829"/>
    </location>
</feature>
<feature type="region of interest" description="Disordered" evidence="2">
    <location>
        <begin position="1651"/>
        <end position="1695"/>
    </location>
</feature>
<feature type="region of interest" description="Disordered" evidence="2">
    <location>
        <begin position="1157"/>
        <end position="1180"/>
    </location>
</feature>
<evidence type="ECO:0000256" key="2">
    <source>
        <dbReference type="SAM" id="MobiDB-lite"/>
    </source>
</evidence>
<feature type="compositionally biased region" description="Basic and acidic residues" evidence="2">
    <location>
        <begin position="401"/>
        <end position="415"/>
    </location>
</feature>
<dbReference type="EMBL" id="CDMZ01000077">
    <property type="protein sequence ID" value="CEM06097.1"/>
    <property type="molecule type" value="Genomic_DNA"/>
</dbReference>
<feature type="region of interest" description="Disordered" evidence="2">
    <location>
        <begin position="1519"/>
        <end position="1573"/>
    </location>
</feature>
<dbReference type="Pfam" id="PF14644">
    <property type="entry name" value="DUF4456"/>
    <property type="match status" value="1"/>
</dbReference>
<evidence type="ECO:0000259" key="3">
    <source>
        <dbReference type="Pfam" id="PF14643"/>
    </source>
</evidence>
<evidence type="ECO:0000313" key="5">
    <source>
        <dbReference type="EMBL" id="CEM06097.1"/>
    </source>
</evidence>
<feature type="region of interest" description="Disordered" evidence="2">
    <location>
        <begin position="398"/>
        <end position="433"/>
    </location>
</feature>
<dbReference type="InterPro" id="IPR027914">
    <property type="entry name" value="DUF4456"/>
</dbReference>
<dbReference type="VEuPathDB" id="CryptoDB:Cvel_2666"/>
<name>A0A0G4F2M3_9ALVE</name>
<feature type="compositionally biased region" description="Gly residues" evidence="2">
    <location>
        <begin position="1"/>
        <end position="10"/>
    </location>
</feature>
<feature type="domain" description="DUF4455" evidence="3">
    <location>
        <begin position="138"/>
        <end position="367"/>
    </location>
</feature>
<feature type="compositionally biased region" description="Pro residues" evidence="2">
    <location>
        <begin position="793"/>
        <end position="812"/>
    </location>
</feature>
<feature type="compositionally biased region" description="Acidic residues" evidence="2">
    <location>
        <begin position="816"/>
        <end position="829"/>
    </location>
</feature>
<evidence type="ECO:0000259" key="4">
    <source>
        <dbReference type="Pfam" id="PF14644"/>
    </source>
</evidence>
<keyword evidence="1" id="KW-0175">Coiled coil</keyword>
<dbReference type="Pfam" id="PF14643">
    <property type="entry name" value="DUF4455"/>
    <property type="match status" value="2"/>
</dbReference>
<feature type="domain" description="DUF4456" evidence="4">
    <location>
        <begin position="1361"/>
        <end position="1490"/>
    </location>
</feature>
<proteinExistence type="predicted"/>
<feature type="coiled-coil region" evidence="1">
    <location>
        <begin position="878"/>
        <end position="937"/>
    </location>
</feature>